<name>A0A8X6L9R1_TRICU</name>
<gene>
    <name evidence="2" type="primary">NCL1_47773</name>
    <name evidence="2" type="ORF">TNCT_87171</name>
</gene>
<organism evidence="2 3">
    <name type="scientific">Trichonephila clavata</name>
    <name type="common">Joro spider</name>
    <name type="synonym">Nephila clavata</name>
    <dbReference type="NCBI Taxonomy" id="2740835"/>
    <lineage>
        <taxon>Eukaryota</taxon>
        <taxon>Metazoa</taxon>
        <taxon>Ecdysozoa</taxon>
        <taxon>Arthropoda</taxon>
        <taxon>Chelicerata</taxon>
        <taxon>Arachnida</taxon>
        <taxon>Araneae</taxon>
        <taxon>Araneomorphae</taxon>
        <taxon>Entelegynae</taxon>
        <taxon>Araneoidea</taxon>
        <taxon>Nephilidae</taxon>
        <taxon>Trichonephila</taxon>
    </lineage>
</organism>
<feature type="region of interest" description="Disordered" evidence="1">
    <location>
        <begin position="184"/>
        <end position="204"/>
    </location>
</feature>
<accession>A0A8X6L9R1</accession>
<evidence type="ECO:0000313" key="2">
    <source>
        <dbReference type="EMBL" id="GFR01735.1"/>
    </source>
</evidence>
<dbReference type="AlphaFoldDB" id="A0A8X6L9R1"/>
<evidence type="ECO:0000313" key="3">
    <source>
        <dbReference type="Proteomes" id="UP000887116"/>
    </source>
</evidence>
<dbReference type="EMBL" id="BMAO01035165">
    <property type="protein sequence ID" value="GFR01735.1"/>
    <property type="molecule type" value="Genomic_DNA"/>
</dbReference>
<protein>
    <submittedName>
        <fullName evidence="2">Uncharacterized protein</fullName>
    </submittedName>
</protein>
<reference evidence="2" key="1">
    <citation type="submission" date="2020-07" db="EMBL/GenBank/DDBJ databases">
        <title>Multicomponent nature underlies the extraordinary mechanical properties of spider dragline silk.</title>
        <authorList>
            <person name="Kono N."/>
            <person name="Nakamura H."/>
            <person name="Mori M."/>
            <person name="Yoshida Y."/>
            <person name="Ohtoshi R."/>
            <person name="Malay A.D."/>
            <person name="Moran D.A.P."/>
            <person name="Tomita M."/>
            <person name="Numata K."/>
            <person name="Arakawa K."/>
        </authorList>
    </citation>
    <scope>NUCLEOTIDE SEQUENCE</scope>
</reference>
<keyword evidence="3" id="KW-1185">Reference proteome</keyword>
<dbReference type="Proteomes" id="UP000887116">
    <property type="component" value="Unassembled WGS sequence"/>
</dbReference>
<feature type="compositionally biased region" description="Polar residues" evidence="1">
    <location>
        <begin position="193"/>
        <end position="204"/>
    </location>
</feature>
<comment type="caution">
    <text evidence="2">The sequence shown here is derived from an EMBL/GenBank/DDBJ whole genome shotgun (WGS) entry which is preliminary data.</text>
</comment>
<evidence type="ECO:0000256" key="1">
    <source>
        <dbReference type="SAM" id="MobiDB-lite"/>
    </source>
</evidence>
<sequence length="204" mass="23692">MLEISIHHAWSEKLGNDRTVMMQSAQLYVWNIMSMCWMEKLEERVVTDTYDRTLSVVALVKYMSEKICFTTGKKFYKLDPRILTAFFDNCLRKDFKKRGGWNRLEKLLNKKYREYRNECAAYGFVIDDIPDDLKLKIRHTFASKSELLTEVPCERISDLYITQEVSSVGTSLLNEINSPKSITEKYVPKEAEGSSSTKANGLED</sequence>
<proteinExistence type="predicted"/>